<proteinExistence type="predicted"/>
<comment type="caution">
    <text evidence="2">The sequence shown here is derived from an EMBL/GenBank/DDBJ whole genome shotgun (WGS) entry which is preliminary data.</text>
</comment>
<keyword evidence="3" id="KW-1185">Reference proteome</keyword>
<evidence type="ECO:0000256" key="1">
    <source>
        <dbReference type="SAM" id="MobiDB-lite"/>
    </source>
</evidence>
<reference evidence="2" key="2">
    <citation type="submission" date="2020-09" db="EMBL/GenBank/DDBJ databases">
        <authorList>
            <person name="Sun Q."/>
            <person name="Ohkuma M."/>
        </authorList>
    </citation>
    <scope>NUCLEOTIDE SEQUENCE</scope>
    <source>
        <strain evidence="2">JCM 13064</strain>
    </source>
</reference>
<accession>A0A917QQH4</accession>
<gene>
    <name evidence="2" type="ORF">GCM10007964_01550</name>
</gene>
<feature type="compositionally biased region" description="Basic and acidic residues" evidence="1">
    <location>
        <begin position="1"/>
        <end position="17"/>
    </location>
</feature>
<reference evidence="2" key="1">
    <citation type="journal article" date="2014" name="Int. J. Syst. Evol. Microbiol.">
        <title>Complete genome sequence of Corynebacterium casei LMG S-19264T (=DSM 44701T), isolated from a smear-ripened cheese.</title>
        <authorList>
            <consortium name="US DOE Joint Genome Institute (JGI-PGF)"/>
            <person name="Walter F."/>
            <person name="Albersmeier A."/>
            <person name="Kalinowski J."/>
            <person name="Ruckert C."/>
        </authorList>
    </citation>
    <scope>NUCLEOTIDE SEQUENCE</scope>
    <source>
        <strain evidence="2">JCM 13064</strain>
    </source>
</reference>
<name>A0A917QQH4_9ACTN</name>
<feature type="region of interest" description="Disordered" evidence="1">
    <location>
        <begin position="1"/>
        <end position="31"/>
    </location>
</feature>
<evidence type="ECO:0000313" key="3">
    <source>
        <dbReference type="Proteomes" id="UP000645217"/>
    </source>
</evidence>
<dbReference type="Proteomes" id="UP000645217">
    <property type="component" value="Unassembled WGS sequence"/>
</dbReference>
<dbReference type="AlphaFoldDB" id="A0A917QQH4"/>
<dbReference type="EMBL" id="BMNT01000001">
    <property type="protein sequence ID" value="GGK62080.1"/>
    <property type="molecule type" value="Genomic_DNA"/>
</dbReference>
<sequence>MSLLLRPRESGRHRADSLTETPALPRRSRLTAPFVRHARRPRPQIVREFTGWSGLARLCEEAARNPVVDPRIAFPARFRADADHTQPFTFNLKDFQ</sequence>
<dbReference type="RefSeq" id="WP_189160952.1">
    <property type="nucleotide sequence ID" value="NZ_BMNT01000001.1"/>
</dbReference>
<evidence type="ECO:0000313" key="2">
    <source>
        <dbReference type="EMBL" id="GGK62080.1"/>
    </source>
</evidence>
<protein>
    <submittedName>
        <fullName evidence="2">Uncharacterized protein</fullName>
    </submittedName>
</protein>
<organism evidence="2 3">
    <name type="scientific">Sphaerisporangium melleum</name>
    <dbReference type="NCBI Taxonomy" id="321316"/>
    <lineage>
        <taxon>Bacteria</taxon>
        <taxon>Bacillati</taxon>
        <taxon>Actinomycetota</taxon>
        <taxon>Actinomycetes</taxon>
        <taxon>Streptosporangiales</taxon>
        <taxon>Streptosporangiaceae</taxon>
        <taxon>Sphaerisporangium</taxon>
    </lineage>
</organism>